<dbReference type="GO" id="GO:0003700">
    <property type="term" value="F:DNA-binding transcription factor activity"/>
    <property type="evidence" value="ECO:0007669"/>
    <property type="project" value="InterPro"/>
</dbReference>
<evidence type="ECO:0000256" key="2">
    <source>
        <dbReference type="ARBA" id="ARBA00023125"/>
    </source>
</evidence>
<evidence type="ECO:0000313" key="5">
    <source>
        <dbReference type="EMBL" id="MBL4927882.1"/>
    </source>
</evidence>
<dbReference type="SMART" id="SM00418">
    <property type="entry name" value="HTH_ARSR"/>
    <property type="match status" value="1"/>
</dbReference>
<dbReference type="AlphaFoldDB" id="A0A8J7MP92"/>
<comment type="caution">
    <text evidence="5">The sequence shown here is derived from an EMBL/GenBank/DDBJ whole genome shotgun (WGS) entry which is preliminary data.</text>
</comment>
<dbReference type="InterPro" id="IPR011991">
    <property type="entry name" value="ArsR-like_HTH"/>
</dbReference>
<sequence>MKQSKALSALQALANEDRLALVRLLVPHGADGLAAGEIARQMGLSASRLSFHLAQLEQAGLVGARKVARNVIYAIDAGGLGETIAFLLTDCCLEHPEVVACCRHGRAVAAPVIEAASTPEAAPTVPQDAPRAPLES</sequence>
<name>A0A8J7MP92_9RHOB</name>
<keyword evidence="1" id="KW-0805">Transcription regulation</keyword>
<dbReference type="InterPro" id="IPR001845">
    <property type="entry name" value="HTH_ArsR_DNA-bd_dom"/>
</dbReference>
<dbReference type="RefSeq" id="WP_202659011.1">
    <property type="nucleotide sequence ID" value="NZ_JAESVP010000003.1"/>
</dbReference>
<dbReference type="Gene3D" id="1.10.10.10">
    <property type="entry name" value="Winged helix-like DNA-binding domain superfamily/Winged helix DNA-binding domain"/>
    <property type="match status" value="1"/>
</dbReference>
<proteinExistence type="predicted"/>
<keyword evidence="6" id="KW-1185">Reference proteome</keyword>
<evidence type="ECO:0000313" key="6">
    <source>
        <dbReference type="Proteomes" id="UP000619033"/>
    </source>
</evidence>
<dbReference type="PROSITE" id="PS50987">
    <property type="entry name" value="HTH_ARSR_2"/>
    <property type="match status" value="1"/>
</dbReference>
<dbReference type="InterPro" id="IPR036388">
    <property type="entry name" value="WH-like_DNA-bd_sf"/>
</dbReference>
<dbReference type="EMBL" id="JAESVP010000003">
    <property type="protein sequence ID" value="MBL4927882.1"/>
    <property type="molecule type" value="Genomic_DNA"/>
</dbReference>
<dbReference type="SUPFAM" id="SSF46785">
    <property type="entry name" value="Winged helix' DNA-binding domain"/>
    <property type="match status" value="1"/>
</dbReference>
<dbReference type="InterPro" id="IPR036390">
    <property type="entry name" value="WH_DNA-bd_sf"/>
</dbReference>
<dbReference type="PRINTS" id="PR00778">
    <property type="entry name" value="HTHARSR"/>
</dbReference>
<feature type="domain" description="HTH arsR-type" evidence="4">
    <location>
        <begin position="1"/>
        <end position="95"/>
    </location>
</feature>
<dbReference type="GO" id="GO:0003677">
    <property type="term" value="F:DNA binding"/>
    <property type="evidence" value="ECO:0007669"/>
    <property type="project" value="UniProtKB-KW"/>
</dbReference>
<dbReference type="Proteomes" id="UP000619033">
    <property type="component" value="Unassembled WGS sequence"/>
</dbReference>
<dbReference type="CDD" id="cd00090">
    <property type="entry name" value="HTH_ARSR"/>
    <property type="match status" value="1"/>
</dbReference>
<gene>
    <name evidence="5" type="ORF">JI744_07175</name>
</gene>
<keyword evidence="3" id="KW-0804">Transcription</keyword>
<protein>
    <submittedName>
        <fullName evidence="5">Winged helix-turn-helix transcriptional regulator</fullName>
    </submittedName>
</protein>
<accession>A0A8J7MP92</accession>
<dbReference type="PANTHER" id="PTHR43132">
    <property type="entry name" value="ARSENICAL RESISTANCE OPERON REPRESSOR ARSR-RELATED"/>
    <property type="match status" value="1"/>
</dbReference>
<keyword evidence="2" id="KW-0238">DNA-binding</keyword>
<dbReference type="Pfam" id="PF12840">
    <property type="entry name" value="HTH_20"/>
    <property type="match status" value="1"/>
</dbReference>
<evidence type="ECO:0000259" key="4">
    <source>
        <dbReference type="PROSITE" id="PS50987"/>
    </source>
</evidence>
<reference evidence="5" key="1">
    <citation type="submission" date="2021-01" db="EMBL/GenBank/DDBJ databases">
        <title>Genome seq and assembly of Tabrizicola sp. KVB23.</title>
        <authorList>
            <person name="Chhetri G."/>
        </authorList>
    </citation>
    <scope>NUCLEOTIDE SEQUENCE</scope>
    <source>
        <strain evidence="5">KVB23</strain>
    </source>
</reference>
<dbReference type="PANTHER" id="PTHR43132:SF2">
    <property type="entry name" value="ARSENICAL RESISTANCE OPERON REPRESSOR ARSR-RELATED"/>
    <property type="match status" value="1"/>
</dbReference>
<evidence type="ECO:0000256" key="3">
    <source>
        <dbReference type="ARBA" id="ARBA00023163"/>
    </source>
</evidence>
<evidence type="ECO:0000256" key="1">
    <source>
        <dbReference type="ARBA" id="ARBA00023015"/>
    </source>
</evidence>
<dbReference type="NCBIfam" id="NF033788">
    <property type="entry name" value="HTH_metalloreg"/>
    <property type="match status" value="1"/>
</dbReference>
<organism evidence="5 6">
    <name type="scientific">Fuscibacter oryzae</name>
    <dbReference type="NCBI Taxonomy" id="2803939"/>
    <lineage>
        <taxon>Bacteria</taxon>
        <taxon>Pseudomonadati</taxon>
        <taxon>Pseudomonadota</taxon>
        <taxon>Alphaproteobacteria</taxon>
        <taxon>Rhodobacterales</taxon>
        <taxon>Paracoccaceae</taxon>
        <taxon>Fuscibacter</taxon>
    </lineage>
</organism>
<dbReference type="InterPro" id="IPR051011">
    <property type="entry name" value="Metal_resp_trans_reg"/>
</dbReference>